<evidence type="ECO:0000259" key="2">
    <source>
        <dbReference type="Pfam" id="PF09423"/>
    </source>
</evidence>
<reference evidence="3" key="1">
    <citation type="journal article" date="2020" name="Stud. Mycol.">
        <title>101 Dothideomycetes genomes: a test case for predicting lifestyles and emergence of pathogens.</title>
        <authorList>
            <person name="Haridas S."/>
            <person name="Albert R."/>
            <person name="Binder M."/>
            <person name="Bloem J."/>
            <person name="Labutti K."/>
            <person name="Salamov A."/>
            <person name="Andreopoulos B."/>
            <person name="Baker S."/>
            <person name="Barry K."/>
            <person name="Bills G."/>
            <person name="Bluhm B."/>
            <person name="Cannon C."/>
            <person name="Castanera R."/>
            <person name="Culley D."/>
            <person name="Daum C."/>
            <person name="Ezra D."/>
            <person name="Gonzalez J."/>
            <person name="Henrissat B."/>
            <person name="Kuo A."/>
            <person name="Liang C."/>
            <person name="Lipzen A."/>
            <person name="Lutzoni F."/>
            <person name="Magnuson J."/>
            <person name="Mondo S."/>
            <person name="Nolan M."/>
            <person name="Ohm R."/>
            <person name="Pangilinan J."/>
            <person name="Park H.-J."/>
            <person name="Ramirez L."/>
            <person name="Alfaro M."/>
            <person name="Sun H."/>
            <person name="Tritt A."/>
            <person name="Yoshinaga Y."/>
            <person name="Zwiers L.-H."/>
            <person name="Turgeon B."/>
            <person name="Goodwin S."/>
            <person name="Spatafora J."/>
            <person name="Crous P."/>
            <person name="Grigoriev I."/>
        </authorList>
    </citation>
    <scope>NUCLEOTIDE SEQUENCE</scope>
    <source>
        <strain evidence="3">CBS 262.69</strain>
    </source>
</reference>
<feature type="transmembrane region" description="Helical" evidence="1">
    <location>
        <begin position="6"/>
        <end position="24"/>
    </location>
</feature>
<dbReference type="InterPro" id="IPR018946">
    <property type="entry name" value="PhoD-like_MPP"/>
</dbReference>
<keyword evidence="1" id="KW-0472">Membrane</keyword>
<dbReference type="Proteomes" id="UP000799640">
    <property type="component" value="Unassembled WGS sequence"/>
</dbReference>
<dbReference type="AlphaFoldDB" id="A0A6G1I4M7"/>
<dbReference type="OrthoDB" id="2100241at2759"/>
<dbReference type="PANTHER" id="PTHR43606:SF2">
    <property type="entry name" value="ALKALINE PHOSPHATASE FAMILY PROTEIN (AFU_ORTHOLOGUE AFUA_5G03860)"/>
    <property type="match status" value="1"/>
</dbReference>
<proteinExistence type="predicted"/>
<evidence type="ECO:0000256" key="1">
    <source>
        <dbReference type="SAM" id="Phobius"/>
    </source>
</evidence>
<organism evidence="3 4">
    <name type="scientific">Trichodelitschia bisporula</name>
    <dbReference type="NCBI Taxonomy" id="703511"/>
    <lineage>
        <taxon>Eukaryota</taxon>
        <taxon>Fungi</taxon>
        <taxon>Dikarya</taxon>
        <taxon>Ascomycota</taxon>
        <taxon>Pezizomycotina</taxon>
        <taxon>Dothideomycetes</taxon>
        <taxon>Dothideomycetes incertae sedis</taxon>
        <taxon>Phaeotrichales</taxon>
        <taxon>Phaeotrichaceae</taxon>
        <taxon>Trichodelitschia</taxon>
    </lineage>
</organism>
<feature type="transmembrane region" description="Helical" evidence="1">
    <location>
        <begin position="127"/>
        <end position="149"/>
    </location>
</feature>
<dbReference type="InterPro" id="IPR052900">
    <property type="entry name" value="Phospholipid_Metab_Enz"/>
</dbReference>
<feature type="domain" description="PhoD-like phosphatase metallophosphatase" evidence="2">
    <location>
        <begin position="299"/>
        <end position="579"/>
    </location>
</feature>
<evidence type="ECO:0000313" key="4">
    <source>
        <dbReference type="Proteomes" id="UP000799640"/>
    </source>
</evidence>
<dbReference type="PANTHER" id="PTHR43606">
    <property type="entry name" value="PHOSPHATASE, PUTATIVE (AFU_ORTHOLOGUE AFUA_6G08710)-RELATED"/>
    <property type="match status" value="1"/>
</dbReference>
<dbReference type="SUPFAM" id="SSF56300">
    <property type="entry name" value="Metallo-dependent phosphatases"/>
    <property type="match status" value="1"/>
</dbReference>
<dbReference type="Gene3D" id="3.60.21.70">
    <property type="entry name" value="PhoD-like phosphatase"/>
    <property type="match status" value="1"/>
</dbReference>
<dbReference type="InterPro" id="IPR029052">
    <property type="entry name" value="Metallo-depent_PP-like"/>
</dbReference>
<keyword evidence="1" id="KW-1133">Transmembrane helix</keyword>
<dbReference type="InterPro" id="IPR038607">
    <property type="entry name" value="PhoD-like_sf"/>
</dbReference>
<dbReference type="CDD" id="cd07389">
    <property type="entry name" value="MPP_PhoD"/>
    <property type="match status" value="1"/>
</dbReference>
<name>A0A6G1I4M7_9PEZI</name>
<evidence type="ECO:0000313" key="3">
    <source>
        <dbReference type="EMBL" id="KAF2403076.1"/>
    </source>
</evidence>
<dbReference type="Pfam" id="PF09423">
    <property type="entry name" value="PhoD"/>
    <property type="match status" value="1"/>
</dbReference>
<sequence length="615" mass="68801">MALGSEALAAISSTVLRLAAYAFLRWIPGHHFPVIVFTAAAVYLPSFVYNLQYTSAFNVISDEIDIITQETVGQGIDSDVDSDSGEGLQDEAETSTSCIIEETMLLEEKKPSILKSLLLGVPSPTSLFWSFITAAINFALIAMTIDMVYRAPLLHESQDLSFARAGYVSSDSAKLLVREPDMKNVPIYLSYRYADTPLAKGAPDATWKDAGFISFPKDLNQSTDYTGSITISDLLPDTRYQYAFSNKHTGYFSTSPIVGKASARNDGKFTFLHSSCIKARFPYNPLSHPLHIPGFRYLADWIPKLKAHFMIFLGDFIYIDVPHRFGKDAETYRSEYRRVYASPEWPSVSDSLPWIHVLDDHEIANDWDGNTTGLYQAASDPWENYHVSVNPPAVQPGHSYFEFTQGPASFFLMDTRRYRTPENANKMDFSKSMLGQQQLADLLTFLRRPLPPGVRWKIVVSSIPFTKNWRFGDADTWGGYLAERQVVLEAMWEAGANGAGVVVLSGDRHEFAATSFPPPKDSRYPATATVYEYSTSPLSMFYLPLRTYKQTDGEDICIKYIPDGNSKFGAVEISVPKENEQSMLHYRLFVDGNEVWDHLITAPVEDGAGLGGSWK</sequence>
<feature type="transmembrane region" description="Helical" evidence="1">
    <location>
        <begin position="31"/>
        <end position="49"/>
    </location>
</feature>
<protein>
    <submittedName>
        <fullName evidence="3">Alkaline phosphatase family protein</fullName>
    </submittedName>
</protein>
<dbReference type="EMBL" id="ML996690">
    <property type="protein sequence ID" value="KAF2403076.1"/>
    <property type="molecule type" value="Genomic_DNA"/>
</dbReference>
<keyword evidence="4" id="KW-1185">Reference proteome</keyword>
<accession>A0A6G1I4M7</accession>
<keyword evidence="1" id="KW-0812">Transmembrane</keyword>
<gene>
    <name evidence="3" type="ORF">EJ06DRAFT_580256</name>
</gene>